<feature type="chain" id="PRO_5040844574" evidence="1">
    <location>
        <begin position="31"/>
        <end position="134"/>
    </location>
</feature>
<accession>A0A9X7CN26</accession>
<reference evidence="2 3" key="1">
    <citation type="submission" date="2017-09" db="EMBL/GenBank/DDBJ databases">
        <title>Large-scale bioinformatics analysis of Bacillus genomes uncovers conserved roles of natural products in bacterial physiology.</title>
        <authorList>
            <consortium name="Agbiome Team Llc"/>
            <person name="Bleich R.M."/>
            <person name="Grubbs K.J."/>
            <person name="Santa Maria K.C."/>
            <person name="Allen S.E."/>
            <person name="Farag S."/>
            <person name="Shank E.A."/>
            <person name="Bowers A."/>
        </authorList>
    </citation>
    <scope>NUCLEOTIDE SEQUENCE [LARGE SCALE GENOMIC DNA]</scope>
    <source>
        <strain evidence="2 3">AFS041711</strain>
    </source>
</reference>
<gene>
    <name evidence="2" type="ORF">COC69_15130</name>
</gene>
<evidence type="ECO:0000313" key="2">
    <source>
        <dbReference type="EMBL" id="PGS78531.1"/>
    </source>
</evidence>
<evidence type="ECO:0000256" key="1">
    <source>
        <dbReference type="SAM" id="SignalP"/>
    </source>
</evidence>
<feature type="signal peptide" evidence="1">
    <location>
        <begin position="1"/>
        <end position="30"/>
    </location>
</feature>
<proteinExistence type="predicted"/>
<protein>
    <submittedName>
        <fullName evidence="2">DUF3221 domain-containing protein</fullName>
    </submittedName>
</protein>
<comment type="caution">
    <text evidence="2">The sequence shown here is derived from an EMBL/GenBank/DDBJ whole genome shotgun (WGS) entry which is preliminary data.</text>
</comment>
<organism evidence="2 3">
    <name type="scientific">Bacillus cereus</name>
    <dbReference type="NCBI Taxonomy" id="1396"/>
    <lineage>
        <taxon>Bacteria</taxon>
        <taxon>Bacillati</taxon>
        <taxon>Bacillota</taxon>
        <taxon>Bacilli</taxon>
        <taxon>Bacillales</taxon>
        <taxon>Bacillaceae</taxon>
        <taxon>Bacillus</taxon>
        <taxon>Bacillus cereus group</taxon>
    </lineage>
</organism>
<dbReference type="RefSeq" id="WP_098782869.1">
    <property type="nucleotide sequence ID" value="NZ_NULI01000081.1"/>
</dbReference>
<sequence>MFTTKQKLVTVATALTLGCGFSFGLTPAFADSNDAFTKVNSTKHEQIRIQIPFTGYIISANDQYLIVADTSTKEEALSYQNNWWELASQNKILKVPTSNTNNYTLGEKINVFSAAWTFSIPPIAINPIIEKVTQ</sequence>
<dbReference type="EMBL" id="NULI01000081">
    <property type="protein sequence ID" value="PGS78531.1"/>
    <property type="molecule type" value="Genomic_DNA"/>
</dbReference>
<evidence type="ECO:0000313" key="3">
    <source>
        <dbReference type="Proteomes" id="UP000224203"/>
    </source>
</evidence>
<dbReference type="AlphaFoldDB" id="A0A9X7CN26"/>
<keyword evidence="1" id="KW-0732">Signal</keyword>
<name>A0A9X7CN26_BACCE</name>
<dbReference type="Proteomes" id="UP000224203">
    <property type="component" value="Unassembled WGS sequence"/>
</dbReference>
<dbReference type="PROSITE" id="PS51257">
    <property type="entry name" value="PROKAR_LIPOPROTEIN"/>
    <property type="match status" value="1"/>
</dbReference>